<dbReference type="Proteomes" id="UP001396334">
    <property type="component" value="Unassembled WGS sequence"/>
</dbReference>
<dbReference type="EMBL" id="JBBPBN010000006">
    <property type="protein sequence ID" value="KAK9036253.1"/>
    <property type="molecule type" value="Genomic_DNA"/>
</dbReference>
<feature type="compositionally biased region" description="Low complexity" evidence="1">
    <location>
        <begin position="23"/>
        <end position="34"/>
    </location>
</feature>
<keyword evidence="3" id="KW-1185">Reference proteome</keyword>
<gene>
    <name evidence="2" type="ORF">V6N11_078261</name>
</gene>
<evidence type="ECO:0000256" key="1">
    <source>
        <dbReference type="SAM" id="MobiDB-lite"/>
    </source>
</evidence>
<feature type="compositionally biased region" description="Basic and acidic residues" evidence="1">
    <location>
        <begin position="81"/>
        <end position="90"/>
    </location>
</feature>
<sequence length="185" mass="19366">MTVSFPGFPSRFWGGGKKEKQSVAKGSSLKSSSATVESRTKITPAKGKGKWQGIDKEFDIVVVPSDGGYESDGPEWSIGWEEPHGAGFRDGEDDDGGGGGGGGGFVVLVPCYKHGCKELVYGPNDKFLSAIKGFSHEGSNSLQQPSSSSSSSSLAVNIAAADRRGLTSMKIGGITVSSIIFFMEF</sequence>
<dbReference type="PANTHER" id="PTHR34464">
    <property type="entry name" value="OS09G0376300 PROTEIN"/>
    <property type="match status" value="1"/>
</dbReference>
<feature type="region of interest" description="Disordered" evidence="1">
    <location>
        <begin position="80"/>
        <end position="99"/>
    </location>
</feature>
<protein>
    <submittedName>
        <fullName evidence="2">Uncharacterized protein</fullName>
    </submittedName>
</protein>
<accession>A0ABR2TFI0</accession>
<proteinExistence type="predicted"/>
<organism evidence="2 3">
    <name type="scientific">Hibiscus sabdariffa</name>
    <name type="common">roselle</name>
    <dbReference type="NCBI Taxonomy" id="183260"/>
    <lineage>
        <taxon>Eukaryota</taxon>
        <taxon>Viridiplantae</taxon>
        <taxon>Streptophyta</taxon>
        <taxon>Embryophyta</taxon>
        <taxon>Tracheophyta</taxon>
        <taxon>Spermatophyta</taxon>
        <taxon>Magnoliopsida</taxon>
        <taxon>eudicotyledons</taxon>
        <taxon>Gunneridae</taxon>
        <taxon>Pentapetalae</taxon>
        <taxon>rosids</taxon>
        <taxon>malvids</taxon>
        <taxon>Malvales</taxon>
        <taxon>Malvaceae</taxon>
        <taxon>Malvoideae</taxon>
        <taxon>Hibiscus</taxon>
    </lineage>
</organism>
<name>A0ABR2TFI0_9ROSI</name>
<reference evidence="2 3" key="1">
    <citation type="journal article" date="2024" name="G3 (Bethesda)">
        <title>Genome assembly of Hibiscus sabdariffa L. provides insights into metabolisms of medicinal natural products.</title>
        <authorList>
            <person name="Kim T."/>
        </authorList>
    </citation>
    <scope>NUCLEOTIDE SEQUENCE [LARGE SCALE GENOMIC DNA]</scope>
    <source>
        <strain evidence="2">TK-2024</strain>
        <tissue evidence="2">Old leaves</tissue>
    </source>
</reference>
<evidence type="ECO:0000313" key="3">
    <source>
        <dbReference type="Proteomes" id="UP001396334"/>
    </source>
</evidence>
<comment type="caution">
    <text evidence="2">The sequence shown here is derived from an EMBL/GenBank/DDBJ whole genome shotgun (WGS) entry which is preliminary data.</text>
</comment>
<dbReference type="PANTHER" id="PTHR34464:SF3">
    <property type="entry name" value="OS09G0376300 PROTEIN"/>
    <property type="match status" value="1"/>
</dbReference>
<evidence type="ECO:0000313" key="2">
    <source>
        <dbReference type="EMBL" id="KAK9036253.1"/>
    </source>
</evidence>
<feature type="region of interest" description="Disordered" evidence="1">
    <location>
        <begin position="1"/>
        <end position="51"/>
    </location>
</feature>